<organism evidence="1 2">
    <name type="scientific">Acrocarpospora macrocephala</name>
    <dbReference type="NCBI Taxonomy" id="150177"/>
    <lineage>
        <taxon>Bacteria</taxon>
        <taxon>Bacillati</taxon>
        <taxon>Actinomycetota</taxon>
        <taxon>Actinomycetes</taxon>
        <taxon>Streptosporangiales</taxon>
        <taxon>Streptosporangiaceae</taxon>
        <taxon>Acrocarpospora</taxon>
    </lineage>
</organism>
<dbReference type="RefSeq" id="WP_155359246.1">
    <property type="nucleotide sequence ID" value="NZ_BAAAHL010000067.1"/>
</dbReference>
<comment type="caution">
    <text evidence="1">The sequence shown here is derived from an EMBL/GenBank/DDBJ whole genome shotgun (WGS) entry which is preliminary data.</text>
</comment>
<evidence type="ECO:0000313" key="2">
    <source>
        <dbReference type="Proteomes" id="UP000331127"/>
    </source>
</evidence>
<proteinExistence type="predicted"/>
<evidence type="ECO:0000313" key="1">
    <source>
        <dbReference type="EMBL" id="GES14047.1"/>
    </source>
</evidence>
<protein>
    <submittedName>
        <fullName evidence="1">Uncharacterized protein</fullName>
    </submittedName>
</protein>
<name>A0A5M3WX53_9ACTN</name>
<sequence>MNLDSAVAYYTDLIQSDAPFGEALAWTVIRPLGDPVPLTTAAIRLIGGGHPELVESDEEFTEEAVFLEGKAVYLGQTGTATMLLEPGGFSYAGRPQVMAWLSQDAQVWHLSWNLAGTRGLEYAAHGQWLARIPTLIPDMLHGADPAALEEEAAALQEVADAPWPAKQATAMAIIEARTGARLPMDWFDQPRPVAIIDPLVSVECPPIGLWHYEPDLHARLHLVSQEHRRASLLRVVDLLVESFDLGLPSITRAVRAAHGGEALGVDLLEGVREEWESLGERWAGRGYAVQEENEDAWRRWVAANAIRHSLRSLDDGANHLDGLTYARFALSDGWHDIRAGIRQMIRDASS</sequence>
<dbReference type="AlphaFoldDB" id="A0A5M3WX53"/>
<accession>A0A5M3WX53</accession>
<dbReference type="EMBL" id="BLAE01000053">
    <property type="protein sequence ID" value="GES14047.1"/>
    <property type="molecule type" value="Genomic_DNA"/>
</dbReference>
<gene>
    <name evidence="1" type="ORF">Amac_076440</name>
</gene>
<dbReference type="Proteomes" id="UP000331127">
    <property type="component" value="Unassembled WGS sequence"/>
</dbReference>
<reference evidence="1 2" key="1">
    <citation type="submission" date="2019-10" db="EMBL/GenBank/DDBJ databases">
        <title>Whole genome shotgun sequence of Acrocarpospora macrocephala NBRC 16266.</title>
        <authorList>
            <person name="Ichikawa N."/>
            <person name="Kimura A."/>
            <person name="Kitahashi Y."/>
            <person name="Komaki H."/>
            <person name="Oguchi A."/>
        </authorList>
    </citation>
    <scope>NUCLEOTIDE SEQUENCE [LARGE SCALE GENOMIC DNA]</scope>
    <source>
        <strain evidence="1 2">NBRC 16266</strain>
    </source>
</reference>
<keyword evidence="2" id="KW-1185">Reference proteome</keyword>
<dbReference type="OrthoDB" id="3528874at2"/>